<dbReference type="AlphaFoldDB" id="A0A428ZNL4"/>
<gene>
    <name evidence="2" type="ORF">DMH04_06625</name>
</gene>
<sequence length="156" mass="16874">MSLGDIVVSTIKPVVVRYCRARIGRQDGSFAVADLVAKETLHAVLRSLTAEREPLLAITYRMAVKNVAKELKGEPGCADAALNVSVLPDGEREVLILRAMCGLTAEQTAEAIGSTPADVRMAQHRALEKLRKSSQLDGRVTRFGHGATMETLSERC</sequence>
<dbReference type="OrthoDB" id="3623606at2"/>
<dbReference type="GO" id="GO:0003700">
    <property type="term" value="F:DNA-binding transcription factor activity"/>
    <property type="evidence" value="ECO:0007669"/>
    <property type="project" value="InterPro"/>
</dbReference>
<evidence type="ECO:0000313" key="2">
    <source>
        <dbReference type="EMBL" id="RSM89644.1"/>
    </source>
</evidence>
<accession>A0A428ZNL4</accession>
<dbReference type="Gene3D" id="1.10.10.10">
    <property type="entry name" value="Winged helix-like DNA-binding domain superfamily/Winged helix DNA-binding domain"/>
    <property type="match status" value="1"/>
</dbReference>
<dbReference type="SUPFAM" id="SSF88659">
    <property type="entry name" value="Sigma3 and sigma4 domains of RNA polymerase sigma factors"/>
    <property type="match status" value="1"/>
</dbReference>
<dbReference type="EMBL" id="QHKI01000003">
    <property type="protein sequence ID" value="RSM89644.1"/>
    <property type="molecule type" value="Genomic_DNA"/>
</dbReference>
<protein>
    <submittedName>
        <fullName evidence="2">RNA polymerase subunit sigma</fullName>
    </submittedName>
</protein>
<feature type="domain" description="RNA polymerase sigma-70 region 4" evidence="1">
    <location>
        <begin position="85"/>
        <end position="132"/>
    </location>
</feature>
<name>A0A428ZNL4_KIBAR</name>
<dbReference type="InterPro" id="IPR036388">
    <property type="entry name" value="WH-like_DNA-bd_sf"/>
</dbReference>
<evidence type="ECO:0000259" key="1">
    <source>
        <dbReference type="Pfam" id="PF04545"/>
    </source>
</evidence>
<dbReference type="Pfam" id="PF04545">
    <property type="entry name" value="Sigma70_r4"/>
    <property type="match status" value="1"/>
</dbReference>
<reference evidence="2 3" key="1">
    <citation type="submission" date="2018-05" db="EMBL/GenBank/DDBJ databases">
        <title>Evolution of GPA BGCs.</title>
        <authorList>
            <person name="Waglechner N."/>
            <person name="Wright G.D."/>
        </authorList>
    </citation>
    <scope>NUCLEOTIDE SEQUENCE [LARGE SCALE GENOMIC DNA]</scope>
    <source>
        <strain evidence="2 3">A82846</strain>
    </source>
</reference>
<dbReference type="GO" id="GO:0006352">
    <property type="term" value="P:DNA-templated transcription initiation"/>
    <property type="evidence" value="ECO:0007669"/>
    <property type="project" value="InterPro"/>
</dbReference>
<comment type="caution">
    <text evidence="2">The sequence shown here is derived from an EMBL/GenBank/DDBJ whole genome shotgun (WGS) entry which is preliminary data.</text>
</comment>
<dbReference type="InterPro" id="IPR013324">
    <property type="entry name" value="RNA_pol_sigma_r3/r4-like"/>
</dbReference>
<dbReference type="Proteomes" id="UP000287547">
    <property type="component" value="Unassembled WGS sequence"/>
</dbReference>
<dbReference type="CDD" id="cd06171">
    <property type="entry name" value="Sigma70_r4"/>
    <property type="match status" value="1"/>
</dbReference>
<organism evidence="2 3">
    <name type="scientific">Kibdelosporangium aridum</name>
    <dbReference type="NCBI Taxonomy" id="2030"/>
    <lineage>
        <taxon>Bacteria</taxon>
        <taxon>Bacillati</taxon>
        <taxon>Actinomycetota</taxon>
        <taxon>Actinomycetes</taxon>
        <taxon>Pseudonocardiales</taxon>
        <taxon>Pseudonocardiaceae</taxon>
        <taxon>Kibdelosporangium</taxon>
    </lineage>
</organism>
<dbReference type="InterPro" id="IPR007630">
    <property type="entry name" value="RNA_pol_sigma70_r4"/>
</dbReference>
<evidence type="ECO:0000313" key="3">
    <source>
        <dbReference type="Proteomes" id="UP000287547"/>
    </source>
</evidence>
<proteinExistence type="predicted"/>